<reference evidence="1 2" key="1">
    <citation type="journal article" date="2016" name="Nat. Commun.">
        <title>Extremotolerant tardigrade genome and improved radiotolerance of human cultured cells by tardigrade-unique protein.</title>
        <authorList>
            <person name="Hashimoto T."/>
            <person name="Horikawa D.D."/>
            <person name="Saito Y."/>
            <person name="Kuwahara H."/>
            <person name="Kozuka-Hata H."/>
            <person name="Shin-I T."/>
            <person name="Minakuchi Y."/>
            <person name="Ohishi K."/>
            <person name="Motoyama A."/>
            <person name="Aizu T."/>
            <person name="Enomoto A."/>
            <person name="Kondo K."/>
            <person name="Tanaka S."/>
            <person name="Hara Y."/>
            <person name="Koshikawa S."/>
            <person name="Sagara H."/>
            <person name="Miura T."/>
            <person name="Yokobori S."/>
            <person name="Miyagawa K."/>
            <person name="Suzuki Y."/>
            <person name="Kubo T."/>
            <person name="Oyama M."/>
            <person name="Kohara Y."/>
            <person name="Fujiyama A."/>
            <person name="Arakawa K."/>
            <person name="Katayama T."/>
            <person name="Toyoda A."/>
            <person name="Kunieda T."/>
        </authorList>
    </citation>
    <scope>NUCLEOTIDE SEQUENCE [LARGE SCALE GENOMIC DNA]</scope>
    <source>
        <strain evidence="1 2">YOKOZUNA-1</strain>
    </source>
</reference>
<protein>
    <submittedName>
        <fullName evidence="1">Uncharacterized protein</fullName>
    </submittedName>
</protein>
<keyword evidence="2" id="KW-1185">Reference proteome</keyword>
<organism evidence="1 2">
    <name type="scientific">Ramazzottius varieornatus</name>
    <name type="common">Water bear</name>
    <name type="synonym">Tardigrade</name>
    <dbReference type="NCBI Taxonomy" id="947166"/>
    <lineage>
        <taxon>Eukaryota</taxon>
        <taxon>Metazoa</taxon>
        <taxon>Ecdysozoa</taxon>
        <taxon>Tardigrada</taxon>
        <taxon>Eutardigrada</taxon>
        <taxon>Parachela</taxon>
        <taxon>Hypsibioidea</taxon>
        <taxon>Ramazzottiidae</taxon>
        <taxon>Ramazzottius</taxon>
    </lineage>
</organism>
<sequence>MMLLPDRYVSWLTVKSRKWCYERLPGANPESVEPLSTLDSTTRFLGCPLVLVSWAKKRDKCTPEHCYCFRQGREKIFDFHRCFLPWWSLSKLWMIIENFL</sequence>
<gene>
    <name evidence="1" type="primary">RvY_17914-1</name>
    <name evidence="1" type="synonym">RvY_17914.1</name>
    <name evidence="1" type="ORF">RvY_17914</name>
</gene>
<accession>A0A1D1W5T3</accession>
<name>A0A1D1W5T3_RAMVA</name>
<evidence type="ECO:0000313" key="1">
    <source>
        <dbReference type="EMBL" id="GAV08183.1"/>
    </source>
</evidence>
<proteinExistence type="predicted"/>
<comment type="caution">
    <text evidence="1">The sequence shown here is derived from an EMBL/GenBank/DDBJ whole genome shotgun (WGS) entry which is preliminary data.</text>
</comment>
<dbReference type="AlphaFoldDB" id="A0A1D1W5T3"/>
<dbReference type="Proteomes" id="UP000186922">
    <property type="component" value="Unassembled WGS sequence"/>
</dbReference>
<dbReference type="EMBL" id="BDGG01000017">
    <property type="protein sequence ID" value="GAV08183.1"/>
    <property type="molecule type" value="Genomic_DNA"/>
</dbReference>
<evidence type="ECO:0000313" key="2">
    <source>
        <dbReference type="Proteomes" id="UP000186922"/>
    </source>
</evidence>